<dbReference type="EMBL" id="KV921891">
    <property type="protein sequence ID" value="ORE08248.1"/>
    <property type="molecule type" value="Genomic_DNA"/>
</dbReference>
<name>A0A1X0R8M1_RHIZD</name>
<gene>
    <name evidence="10" type="ORF">BCV72DRAFT_225371</name>
</gene>
<feature type="compositionally biased region" description="Polar residues" evidence="8">
    <location>
        <begin position="436"/>
        <end position="448"/>
    </location>
</feature>
<feature type="compositionally biased region" description="Polar residues" evidence="8">
    <location>
        <begin position="372"/>
        <end position="385"/>
    </location>
</feature>
<evidence type="ECO:0000256" key="7">
    <source>
        <dbReference type="ARBA" id="ARBA00023242"/>
    </source>
</evidence>
<dbReference type="GO" id="GO:0045944">
    <property type="term" value="P:positive regulation of transcription by RNA polymerase II"/>
    <property type="evidence" value="ECO:0007669"/>
    <property type="project" value="InterPro"/>
</dbReference>
<keyword evidence="7" id="KW-0539">Nucleus</keyword>
<feature type="compositionally biased region" description="Low complexity" evidence="8">
    <location>
        <begin position="64"/>
        <end position="75"/>
    </location>
</feature>
<dbReference type="PANTHER" id="PTHR46714">
    <property type="entry name" value="TRANSCRIPTIONAL ACTIVATOR HAC1"/>
    <property type="match status" value="1"/>
</dbReference>
<evidence type="ECO:0000256" key="1">
    <source>
        <dbReference type="ARBA" id="ARBA00004123"/>
    </source>
</evidence>
<feature type="compositionally biased region" description="Pro residues" evidence="8">
    <location>
        <begin position="243"/>
        <end position="257"/>
    </location>
</feature>
<evidence type="ECO:0000256" key="5">
    <source>
        <dbReference type="ARBA" id="ARBA00023163"/>
    </source>
</evidence>
<comment type="similarity">
    <text evidence="2">Belongs to the bZIP family.</text>
</comment>
<accession>A0A1X0R8M1</accession>
<evidence type="ECO:0000256" key="4">
    <source>
        <dbReference type="ARBA" id="ARBA00023125"/>
    </source>
</evidence>
<dbReference type="Gene3D" id="1.20.5.170">
    <property type="match status" value="1"/>
</dbReference>
<dbReference type="PRINTS" id="PR00041">
    <property type="entry name" value="LEUZIPPRCREB"/>
</dbReference>
<dbReference type="SUPFAM" id="SSF57959">
    <property type="entry name" value="Leucine zipper domain"/>
    <property type="match status" value="1"/>
</dbReference>
<dbReference type="SMART" id="SM00338">
    <property type="entry name" value="BRLZ"/>
    <property type="match status" value="1"/>
</dbReference>
<feature type="region of interest" description="Disordered" evidence="8">
    <location>
        <begin position="369"/>
        <end position="448"/>
    </location>
</feature>
<feature type="compositionally biased region" description="Low complexity" evidence="8">
    <location>
        <begin position="386"/>
        <end position="401"/>
    </location>
</feature>
<feature type="compositionally biased region" description="Polar residues" evidence="8">
    <location>
        <begin position="76"/>
        <end position="90"/>
    </location>
</feature>
<keyword evidence="3" id="KW-0805">Transcription regulation</keyword>
<evidence type="ECO:0000256" key="8">
    <source>
        <dbReference type="SAM" id="MobiDB-lite"/>
    </source>
</evidence>
<dbReference type="InterPro" id="IPR044280">
    <property type="entry name" value="Hac1/HY5"/>
</dbReference>
<evidence type="ECO:0000313" key="10">
    <source>
        <dbReference type="EMBL" id="ORE08248.1"/>
    </source>
</evidence>
<evidence type="ECO:0000259" key="9">
    <source>
        <dbReference type="PROSITE" id="PS50217"/>
    </source>
</evidence>
<protein>
    <recommendedName>
        <fullName evidence="9">BZIP domain-containing protein</fullName>
    </recommendedName>
</protein>
<dbReference type="Pfam" id="PF07716">
    <property type="entry name" value="bZIP_2"/>
    <property type="match status" value="1"/>
</dbReference>
<dbReference type="GO" id="GO:0006986">
    <property type="term" value="P:response to unfolded protein"/>
    <property type="evidence" value="ECO:0007669"/>
    <property type="project" value="UniProtKB-KW"/>
</dbReference>
<keyword evidence="5" id="KW-0804">Transcription</keyword>
<dbReference type="CDD" id="cd14690">
    <property type="entry name" value="bZIP_CREB1"/>
    <property type="match status" value="1"/>
</dbReference>
<evidence type="ECO:0000256" key="3">
    <source>
        <dbReference type="ARBA" id="ARBA00023015"/>
    </source>
</evidence>
<keyword evidence="4" id="KW-0238">DNA-binding</keyword>
<organism evidence="10">
    <name type="scientific">Rhizopus microsporus var. microsporus</name>
    <dbReference type="NCBI Taxonomy" id="86635"/>
    <lineage>
        <taxon>Eukaryota</taxon>
        <taxon>Fungi</taxon>
        <taxon>Fungi incertae sedis</taxon>
        <taxon>Mucoromycota</taxon>
        <taxon>Mucoromycotina</taxon>
        <taxon>Mucoromycetes</taxon>
        <taxon>Mucorales</taxon>
        <taxon>Mucorineae</taxon>
        <taxon>Rhizopodaceae</taxon>
        <taxon>Rhizopus</taxon>
    </lineage>
</organism>
<dbReference type="InterPro" id="IPR046347">
    <property type="entry name" value="bZIP_sf"/>
</dbReference>
<dbReference type="PROSITE" id="PS00036">
    <property type="entry name" value="BZIP_BASIC"/>
    <property type="match status" value="1"/>
</dbReference>
<dbReference type="AlphaFoldDB" id="A0A1X0R8M1"/>
<feature type="compositionally biased region" description="Basic and acidic residues" evidence="8">
    <location>
        <begin position="48"/>
        <end position="63"/>
    </location>
</feature>
<evidence type="ECO:0000256" key="6">
    <source>
        <dbReference type="ARBA" id="ARBA00023230"/>
    </source>
</evidence>
<feature type="compositionally biased region" description="Basic and acidic residues" evidence="8">
    <location>
        <begin position="15"/>
        <end position="38"/>
    </location>
</feature>
<feature type="region of interest" description="Disordered" evidence="8">
    <location>
        <begin position="1"/>
        <end position="168"/>
    </location>
</feature>
<dbReference type="PROSITE" id="PS50217">
    <property type="entry name" value="BZIP"/>
    <property type="match status" value="1"/>
</dbReference>
<dbReference type="Proteomes" id="UP000242414">
    <property type="component" value="Unassembled WGS sequence"/>
</dbReference>
<dbReference type="OrthoDB" id="295274at2759"/>
<evidence type="ECO:0000256" key="2">
    <source>
        <dbReference type="ARBA" id="ARBA00007163"/>
    </source>
</evidence>
<feature type="domain" description="BZIP" evidence="9">
    <location>
        <begin position="276"/>
        <end position="330"/>
    </location>
</feature>
<dbReference type="GO" id="GO:0005634">
    <property type="term" value="C:nucleus"/>
    <property type="evidence" value="ECO:0007669"/>
    <property type="project" value="UniProtKB-SubCell"/>
</dbReference>
<dbReference type="GO" id="GO:0000981">
    <property type="term" value="F:DNA-binding transcription factor activity, RNA polymerase II-specific"/>
    <property type="evidence" value="ECO:0007669"/>
    <property type="project" value="InterPro"/>
</dbReference>
<proteinExistence type="inferred from homology"/>
<dbReference type="GO" id="GO:0003677">
    <property type="term" value="F:DNA binding"/>
    <property type="evidence" value="ECO:0007669"/>
    <property type="project" value="UniProtKB-KW"/>
</dbReference>
<keyword evidence="6" id="KW-0834">Unfolded protein response</keyword>
<reference evidence="10" key="1">
    <citation type="journal article" date="2016" name="Proc. Natl. Acad. Sci. U.S.A.">
        <title>Lipid metabolic changes in an early divergent fungus govern the establishment of a mutualistic symbiosis with endobacteria.</title>
        <authorList>
            <person name="Lastovetsky O.A."/>
            <person name="Gaspar M.L."/>
            <person name="Mondo S.J."/>
            <person name="LaButti K.M."/>
            <person name="Sandor L."/>
            <person name="Grigoriev I.V."/>
            <person name="Henry S.A."/>
            <person name="Pawlowska T.E."/>
        </authorList>
    </citation>
    <scope>NUCLEOTIDE SEQUENCE [LARGE SCALE GENOMIC DNA]</scope>
    <source>
        <strain evidence="10">ATCC 52814</strain>
    </source>
</reference>
<feature type="region of interest" description="Disordered" evidence="8">
    <location>
        <begin position="243"/>
        <end position="301"/>
    </location>
</feature>
<dbReference type="PANTHER" id="PTHR46714:SF6">
    <property type="entry name" value="TRANSCRIPTIONAL ACTIVATOR HAC1"/>
    <property type="match status" value="1"/>
</dbReference>
<feature type="compositionally biased region" description="Basic and acidic residues" evidence="8">
    <location>
        <begin position="127"/>
        <end position="136"/>
    </location>
</feature>
<sequence length="448" mass="49033">MADSVIEDTYSNSENKQDLKRPAEEPIQKEAKIAKLNDDNTSDTTTNEENKKEDTSDNVRESSEAASVNEESQSNPNATMGDSINNNKSSDTNDEKMMNHAGQSKGEEQHGDQQLSSEPTPQLQEQQAKESQEKQPESLPAAEQDGTQVQTNPSQQPHPHSHPHPHAILNITNTPPVPPGMHLLNESQQHQIIQQYVHAQGHDLANFTAASLAQAMVAPIAVPALASNLLQFQNGAVITALPGPPSQLPPPAAIPHPMPEDAQGSKRQSTRNMTNDERRQRRLLRNRQAAKECRKKKKQHIHDMEEKIVQLEQQNALLQKEVEELKNKLNIAAMQGTEGYRLMKEVEELNAKLSMGNIPNTAATMTTSSTTVAQPVTTDNSPASVNSSTNTNKANDTTDTAMSSQTKVSIIKEEEQDAACEGPSVTKSEFDKQENSESSLSTAQEATT</sequence>
<dbReference type="VEuPathDB" id="FungiDB:BCV72DRAFT_225371"/>
<comment type="subcellular location">
    <subcellularLocation>
        <location evidence="1">Nucleus</location>
    </subcellularLocation>
</comment>
<dbReference type="InterPro" id="IPR004827">
    <property type="entry name" value="bZIP"/>
</dbReference>